<sequence>MRNMGRIICCCFDFTLDVNTRINLKFIHINWKTDQIIGFLRLPFYTGKLMSTLLSTNSKYEKNSLFSLFKK</sequence>
<evidence type="ECO:0000313" key="2">
    <source>
        <dbReference type="Proteomes" id="UP000053370"/>
    </source>
</evidence>
<keyword evidence="2" id="KW-1185">Reference proteome</keyword>
<reference evidence="1" key="1">
    <citation type="journal article" date="2015" name="Genome Announc.">
        <title>Draft Genome Sequence of Anaerolineae Strain TC1, a Novel Isolate from a Methanogenic Wastewater Treatment System.</title>
        <authorList>
            <person name="Matsuura N."/>
            <person name="Tourlousse D.M."/>
            <person name="Sun L."/>
            <person name="Toyonaga M."/>
            <person name="Kuroda K."/>
            <person name="Ohashi A."/>
            <person name="Cruz R."/>
            <person name="Yamaguchi T."/>
            <person name="Sekiguchi Y."/>
        </authorList>
    </citation>
    <scope>NUCLEOTIDE SEQUENCE [LARGE SCALE GENOMIC DNA]</scope>
    <source>
        <strain evidence="1">TC1</strain>
    </source>
</reference>
<dbReference type="STRING" id="1678840.ATC1_131419"/>
<gene>
    <name evidence="1" type="ORF">ATC1_131419</name>
</gene>
<dbReference type="Proteomes" id="UP000053370">
    <property type="component" value="Unassembled WGS sequence"/>
</dbReference>
<proteinExistence type="predicted"/>
<name>A0A0S7BWW6_9CHLR</name>
<accession>A0A0S7BWW6</accession>
<dbReference type="AlphaFoldDB" id="A0A0S7BWW6"/>
<evidence type="ECO:0000313" key="1">
    <source>
        <dbReference type="EMBL" id="GAP41430.1"/>
    </source>
</evidence>
<organism evidence="1">
    <name type="scientific">Flexilinea flocculi</name>
    <dbReference type="NCBI Taxonomy" id="1678840"/>
    <lineage>
        <taxon>Bacteria</taxon>
        <taxon>Bacillati</taxon>
        <taxon>Chloroflexota</taxon>
        <taxon>Anaerolineae</taxon>
        <taxon>Anaerolineales</taxon>
        <taxon>Anaerolineaceae</taxon>
        <taxon>Flexilinea</taxon>
    </lineage>
</organism>
<protein>
    <submittedName>
        <fullName evidence="1">Uncharacterized protein</fullName>
    </submittedName>
</protein>
<dbReference type="EMBL" id="DF968181">
    <property type="protein sequence ID" value="GAP41430.1"/>
    <property type="molecule type" value="Genomic_DNA"/>
</dbReference>